<accession>A0ACB8Q784</accession>
<proteinExistence type="predicted"/>
<evidence type="ECO:0000313" key="1">
    <source>
        <dbReference type="EMBL" id="KAI0027641.1"/>
    </source>
</evidence>
<evidence type="ECO:0000313" key="2">
    <source>
        <dbReference type="Proteomes" id="UP000814128"/>
    </source>
</evidence>
<protein>
    <submittedName>
        <fullName evidence="1">Endonuclease/exonuclease/phosphatase</fullName>
    </submittedName>
</protein>
<keyword evidence="2" id="KW-1185">Reference proteome</keyword>
<keyword evidence="1" id="KW-0540">Nuclease</keyword>
<feature type="non-terminal residue" evidence="1">
    <location>
        <position position="561"/>
    </location>
</feature>
<keyword evidence="1" id="KW-0255">Endonuclease</keyword>
<sequence length="561" mass="64632">MRKWEHVNQLMRECRIGILAVQEAHLNQSRVDDLHDLFPRLLIIHSEHPLHPERTAGTAIVLNRDLVDINGVQSMEIIPGYAHLVQIAWHGTRVLTVLNIYSPSHTDADKRSFWEALDLFWSENDAPIPDIMLGDFNLVEEAIDRVPCRSDPYSVVEKLTSFKTSLSLHDGWRTRHPNSKAYSFERTCEGRTSLARLDRIYVSEDILEHAVDWLIRESPIPTDHKLVSFRIFDENVPYLGRGRYVIPPELMNDNVYLAKVIELGLCVQRGIDGLQERTHDSNPQILWKRDFKDKIIPLTRQYMKSKFPKTSQGRLQVLYKERDALLDRGESAEKLRQLQDINLRIKSLESKAHESNRLAVTARDWIEGGTPGKYFSNLHKDRSPRDILYRLRDHTSTDEDRPRYFTRSDSMARYARDYHDSRQNVVPNPSEQAILEQTESLRLFIERKLTPAEANEIDPLCDIASLTLALKKAKSSSAPGLDGIPYSLYQVLHSISVNTKNRPKFEVVRILKAVHDDVILNGVAPGSGYTDGWLALLYKKGEIDRVENYRPITCLNTDYKL</sequence>
<gene>
    <name evidence="1" type="ORF">K488DRAFT_60794</name>
</gene>
<dbReference type="EMBL" id="MU273864">
    <property type="protein sequence ID" value="KAI0027641.1"/>
    <property type="molecule type" value="Genomic_DNA"/>
</dbReference>
<reference evidence="1" key="2">
    <citation type="journal article" date="2022" name="New Phytol.">
        <title>Evolutionary transition to the ectomycorrhizal habit in the genomes of a hyperdiverse lineage of mushroom-forming fungi.</title>
        <authorList>
            <person name="Looney B."/>
            <person name="Miyauchi S."/>
            <person name="Morin E."/>
            <person name="Drula E."/>
            <person name="Courty P.E."/>
            <person name="Kohler A."/>
            <person name="Kuo A."/>
            <person name="LaButti K."/>
            <person name="Pangilinan J."/>
            <person name="Lipzen A."/>
            <person name="Riley R."/>
            <person name="Andreopoulos W."/>
            <person name="He G."/>
            <person name="Johnson J."/>
            <person name="Nolan M."/>
            <person name="Tritt A."/>
            <person name="Barry K.W."/>
            <person name="Grigoriev I.V."/>
            <person name="Nagy L.G."/>
            <person name="Hibbett D."/>
            <person name="Henrissat B."/>
            <person name="Matheny P.B."/>
            <person name="Labbe J."/>
            <person name="Martin F.M."/>
        </authorList>
    </citation>
    <scope>NUCLEOTIDE SEQUENCE</scope>
    <source>
        <strain evidence="1">EC-137</strain>
    </source>
</reference>
<reference evidence="1" key="1">
    <citation type="submission" date="2021-02" db="EMBL/GenBank/DDBJ databases">
        <authorList>
            <consortium name="DOE Joint Genome Institute"/>
            <person name="Ahrendt S."/>
            <person name="Looney B.P."/>
            <person name="Miyauchi S."/>
            <person name="Morin E."/>
            <person name="Drula E."/>
            <person name="Courty P.E."/>
            <person name="Chicoki N."/>
            <person name="Fauchery L."/>
            <person name="Kohler A."/>
            <person name="Kuo A."/>
            <person name="Labutti K."/>
            <person name="Pangilinan J."/>
            <person name="Lipzen A."/>
            <person name="Riley R."/>
            <person name="Andreopoulos W."/>
            <person name="He G."/>
            <person name="Johnson J."/>
            <person name="Barry K.W."/>
            <person name="Grigoriev I.V."/>
            <person name="Nagy L."/>
            <person name="Hibbett D."/>
            <person name="Henrissat B."/>
            <person name="Matheny P.B."/>
            <person name="Labbe J."/>
            <person name="Martin F."/>
        </authorList>
    </citation>
    <scope>NUCLEOTIDE SEQUENCE</scope>
    <source>
        <strain evidence="1">EC-137</strain>
    </source>
</reference>
<comment type="caution">
    <text evidence="1">The sequence shown here is derived from an EMBL/GenBank/DDBJ whole genome shotgun (WGS) entry which is preliminary data.</text>
</comment>
<keyword evidence="1" id="KW-0378">Hydrolase</keyword>
<organism evidence="1 2">
    <name type="scientific">Vararia minispora EC-137</name>
    <dbReference type="NCBI Taxonomy" id="1314806"/>
    <lineage>
        <taxon>Eukaryota</taxon>
        <taxon>Fungi</taxon>
        <taxon>Dikarya</taxon>
        <taxon>Basidiomycota</taxon>
        <taxon>Agaricomycotina</taxon>
        <taxon>Agaricomycetes</taxon>
        <taxon>Russulales</taxon>
        <taxon>Lachnocladiaceae</taxon>
        <taxon>Vararia</taxon>
    </lineage>
</organism>
<dbReference type="Proteomes" id="UP000814128">
    <property type="component" value="Unassembled WGS sequence"/>
</dbReference>
<name>A0ACB8Q784_9AGAM</name>